<dbReference type="InterPro" id="IPR036909">
    <property type="entry name" value="Cyt_c-like_dom_sf"/>
</dbReference>
<dbReference type="Proteomes" id="UP000242957">
    <property type="component" value="Unassembled WGS sequence"/>
</dbReference>
<dbReference type="PANTHER" id="PTHR35889">
    <property type="entry name" value="CYCLOINULO-OLIGOSACCHARIDE FRUCTANOTRANSFERASE-RELATED"/>
    <property type="match status" value="1"/>
</dbReference>
<dbReference type="SUPFAM" id="SSF46626">
    <property type="entry name" value="Cytochrome c"/>
    <property type="match status" value="1"/>
</dbReference>
<evidence type="ECO:0000313" key="3">
    <source>
        <dbReference type="Proteomes" id="UP000242957"/>
    </source>
</evidence>
<proteinExistence type="predicted"/>
<keyword evidence="3" id="KW-1185">Reference proteome</keyword>
<reference evidence="3" key="1">
    <citation type="submission" date="2016-10" db="EMBL/GenBank/DDBJ databases">
        <authorList>
            <person name="Varghese N."/>
            <person name="Submissions S."/>
        </authorList>
    </citation>
    <scope>NUCLEOTIDE SEQUENCE [LARGE SCALE GENOMIC DNA]</scope>
    <source>
        <strain evidence="3">JCM 21621</strain>
    </source>
</reference>
<organism evidence="2 3">
    <name type="scientific">Pseudomonas jinjuensis</name>
    <dbReference type="NCBI Taxonomy" id="198616"/>
    <lineage>
        <taxon>Bacteria</taxon>
        <taxon>Pseudomonadati</taxon>
        <taxon>Pseudomonadota</taxon>
        <taxon>Gammaproteobacteria</taxon>
        <taxon>Pseudomonadales</taxon>
        <taxon>Pseudomonadaceae</taxon>
        <taxon>Pseudomonas</taxon>
    </lineage>
</organism>
<dbReference type="GO" id="GO:0009055">
    <property type="term" value="F:electron transfer activity"/>
    <property type="evidence" value="ECO:0007669"/>
    <property type="project" value="InterPro"/>
</dbReference>
<dbReference type="EMBL" id="FNIJ01000005">
    <property type="protein sequence ID" value="SDN82562.1"/>
    <property type="molecule type" value="Genomic_DNA"/>
</dbReference>
<gene>
    <name evidence="2" type="ORF">SAMN05216193_105200</name>
</gene>
<sequence>MRSVFALATLGLALGAHAASEAPSFSRDIAPLLRSQCAGCHLTGDEPGGMKLYPAAAYQTLVNTPSKESPLKRVAPGQPEQSYLLHKLRGTHLDAGGSGVQMPFGQAPLPEDKLQLIRLWIEQGAAEN</sequence>
<accession>A0A1H0EJN5</accession>
<dbReference type="AlphaFoldDB" id="A0A1H0EJN5"/>
<evidence type="ECO:0008006" key="4">
    <source>
        <dbReference type="Google" id="ProtNLM"/>
    </source>
</evidence>
<feature type="signal peptide" evidence="1">
    <location>
        <begin position="1"/>
        <end position="18"/>
    </location>
</feature>
<name>A0A1H0EJN5_9PSED</name>
<protein>
    <recommendedName>
        <fullName evidence="4">Cytochrome c domain-containing protein</fullName>
    </recommendedName>
</protein>
<evidence type="ECO:0000256" key="1">
    <source>
        <dbReference type="SAM" id="SignalP"/>
    </source>
</evidence>
<feature type="chain" id="PRO_5017402009" description="Cytochrome c domain-containing protein" evidence="1">
    <location>
        <begin position="19"/>
        <end position="128"/>
    </location>
</feature>
<dbReference type="STRING" id="198616.SAMN05216193_105200"/>
<dbReference type="GO" id="GO:0020037">
    <property type="term" value="F:heme binding"/>
    <property type="evidence" value="ECO:0007669"/>
    <property type="project" value="InterPro"/>
</dbReference>
<evidence type="ECO:0000313" key="2">
    <source>
        <dbReference type="EMBL" id="SDN82562.1"/>
    </source>
</evidence>
<dbReference type="PANTHER" id="PTHR35889:SF3">
    <property type="entry name" value="F-BOX DOMAIN-CONTAINING PROTEIN"/>
    <property type="match status" value="1"/>
</dbReference>
<dbReference type="OrthoDB" id="9809746at2"/>
<keyword evidence="1" id="KW-0732">Signal</keyword>
<dbReference type="RefSeq" id="WP_084310538.1">
    <property type="nucleotide sequence ID" value="NZ_FNIJ01000005.1"/>
</dbReference>